<evidence type="ECO:0000256" key="3">
    <source>
        <dbReference type="SAM" id="MobiDB-lite"/>
    </source>
</evidence>
<dbReference type="InterPro" id="IPR035778">
    <property type="entry name" value="SPRY_hnRNP_U"/>
</dbReference>
<dbReference type="GO" id="GO:0000380">
    <property type="term" value="P:alternative mRNA splicing, via spliceosome"/>
    <property type="evidence" value="ECO:0007669"/>
    <property type="project" value="TreeGrafter"/>
</dbReference>
<evidence type="ECO:0000256" key="1">
    <source>
        <dbReference type="ARBA" id="ARBA00004123"/>
    </source>
</evidence>
<organism evidence="5 7">
    <name type="scientific">Dioscorea cayennensis subsp. rotundata</name>
    <name type="common">White Guinea yam</name>
    <name type="synonym">Dioscorea rotundata</name>
    <dbReference type="NCBI Taxonomy" id="55577"/>
    <lineage>
        <taxon>Eukaryota</taxon>
        <taxon>Viridiplantae</taxon>
        <taxon>Streptophyta</taxon>
        <taxon>Embryophyta</taxon>
        <taxon>Tracheophyta</taxon>
        <taxon>Spermatophyta</taxon>
        <taxon>Magnoliopsida</taxon>
        <taxon>Liliopsida</taxon>
        <taxon>Dioscoreales</taxon>
        <taxon>Dioscoreaceae</taxon>
        <taxon>Dioscorea</taxon>
    </lineage>
</organism>
<dbReference type="GO" id="GO:0005634">
    <property type="term" value="C:nucleus"/>
    <property type="evidence" value="ECO:0007669"/>
    <property type="project" value="UniProtKB-SubCell"/>
</dbReference>
<evidence type="ECO:0000259" key="4">
    <source>
        <dbReference type="SMART" id="SM00449"/>
    </source>
</evidence>
<gene>
    <name evidence="6 7" type="primary">LOC120277436</name>
</gene>
<dbReference type="Proteomes" id="UP001515500">
    <property type="component" value="Chromosome 15"/>
</dbReference>
<dbReference type="GeneID" id="120277436"/>
<dbReference type="SUPFAM" id="SSF52540">
    <property type="entry name" value="P-loop containing nucleoside triphosphate hydrolases"/>
    <property type="match status" value="1"/>
</dbReference>
<keyword evidence="2" id="KW-0539">Nucleus</keyword>
<reference evidence="6 7" key="1">
    <citation type="submission" date="2025-04" db="UniProtKB">
        <authorList>
            <consortium name="RefSeq"/>
        </authorList>
    </citation>
    <scope>IDENTIFICATION</scope>
</reference>
<dbReference type="CDD" id="cd12884">
    <property type="entry name" value="SPRY_hnRNP"/>
    <property type="match status" value="1"/>
</dbReference>
<dbReference type="GO" id="GO:0003723">
    <property type="term" value="F:RNA binding"/>
    <property type="evidence" value="ECO:0007669"/>
    <property type="project" value="TreeGrafter"/>
</dbReference>
<dbReference type="InterPro" id="IPR027417">
    <property type="entry name" value="P-loop_NTPase"/>
</dbReference>
<evidence type="ECO:0000256" key="2">
    <source>
        <dbReference type="ARBA" id="ARBA00023242"/>
    </source>
</evidence>
<keyword evidence="5" id="KW-1185">Reference proteome</keyword>
<dbReference type="Gene3D" id="2.60.120.920">
    <property type="match status" value="1"/>
</dbReference>
<dbReference type="Pfam" id="PF13671">
    <property type="entry name" value="AAA_33"/>
    <property type="match status" value="1"/>
</dbReference>
<evidence type="ECO:0000313" key="5">
    <source>
        <dbReference type="Proteomes" id="UP001515500"/>
    </source>
</evidence>
<feature type="region of interest" description="Disordered" evidence="3">
    <location>
        <begin position="1"/>
        <end position="39"/>
    </location>
</feature>
<accession>A0AB40CPZ4</accession>
<dbReference type="RefSeq" id="XP_039140218.1">
    <property type="nucleotide sequence ID" value="XM_039284284.1"/>
</dbReference>
<evidence type="ECO:0000313" key="6">
    <source>
        <dbReference type="RefSeq" id="XP_039140218.1"/>
    </source>
</evidence>
<dbReference type="PANTHER" id="PTHR12381">
    <property type="entry name" value="HETEROGENEOUS NUCLEAR RIBONUCLEOPROTEIN U FAMILY MEMBER"/>
    <property type="match status" value="1"/>
</dbReference>
<proteinExistence type="predicted"/>
<dbReference type="Gene3D" id="3.40.50.300">
    <property type="entry name" value="P-loop containing nucleotide triphosphate hydrolases"/>
    <property type="match status" value="1"/>
</dbReference>
<comment type="subcellular location">
    <subcellularLocation>
        <location evidence="1">Nucleus</location>
    </subcellularLocation>
</comment>
<evidence type="ECO:0000313" key="7">
    <source>
        <dbReference type="RefSeq" id="XP_039140219.1"/>
    </source>
</evidence>
<dbReference type="InterPro" id="IPR013320">
    <property type="entry name" value="ConA-like_dom_sf"/>
</dbReference>
<dbReference type="InterPro" id="IPR003877">
    <property type="entry name" value="SPRY_dom"/>
</dbReference>
<sequence length="718" mass="79497">MASKQHRPPPEVREEGPGTKKTRAGSTTDKRPGGTRRVELNPADCDLDFDVTGNGLQGQALYKNGFAYCWSGARATVGISRGKYCFGCKIICEQEVEMSDTPTNQQHLCRVGFSSGDEPVGNLGETANSFGFGGTGKFSNAGKFSEYGTKFGLGDTIVCSVNLESEVATIGFSKNGEWLGIAKKFGVACSQRELPSEFGLFPHVMLKNVVVQLQFSIEDGLIPEVGYKPWSSALEDGNAAVGPSFSSPSECEVVMMVGLPASGKTTWAENWVKHHPEKHYVVLGTNLVLDQMKVPGLLRKQNYGKRFDCLMDRATGIFNELLSRASKTPHNYIIDQTNVYQSARIRKLKAFVKYRKIAVVTFPAPSELKLRTDKRFREMRKEVPADAVNEMLANFVLPMSKDTPGSSELFDEVIFPELSREETQKCLTEMKQALGTPVLSARQDLLPYAQECSVQSFTRPSVIKEAGLAPRGHMRAIRSPTILANDDSRVPPHDKMAFFIPASHAVHHHPRFDDPSLSCPNYGPYEVCYKHGESSHGVVAYSNHDSFDPYGRNAPERNSIGMKETGPFRSLGVTDGFSKSYFGSSTSRQNYEYSNAPDPYGGQHVHARASGFPQINHQALARPSFIPHSPLQSNYDGLRRPNFDGPVNGFNYAHIQDARIPQLNHQDVWQSSYQENISLQRPYNAVASHALPPIQPPSGTPLLNTPFHNSWRPHPRFC</sequence>
<dbReference type="SUPFAM" id="SSF49899">
    <property type="entry name" value="Concanavalin A-like lectins/glucanases"/>
    <property type="match status" value="1"/>
</dbReference>
<feature type="compositionally biased region" description="Basic and acidic residues" evidence="3">
    <location>
        <begin position="28"/>
        <end position="39"/>
    </location>
</feature>
<feature type="compositionally biased region" description="Basic and acidic residues" evidence="3">
    <location>
        <begin position="8"/>
        <end position="18"/>
    </location>
</feature>
<dbReference type="RefSeq" id="XP_039140219.1">
    <property type="nucleotide sequence ID" value="XM_039284285.1"/>
</dbReference>
<dbReference type="AlphaFoldDB" id="A0AB40CPZ4"/>
<name>A0AB40CPZ4_DIOCR</name>
<protein>
    <submittedName>
        <fullName evidence="6 7">Heterogeneous nuclear ribonucleoprotein U-like protein 1 isoform X1</fullName>
    </submittedName>
</protein>
<dbReference type="PANTHER" id="PTHR12381:SF56">
    <property type="entry name" value="B30.2_SPRY DOMAIN-CONTAINING PROTEIN-RELATED"/>
    <property type="match status" value="1"/>
</dbReference>
<feature type="domain" description="SPRY" evidence="4">
    <location>
        <begin position="81"/>
        <end position="223"/>
    </location>
</feature>
<dbReference type="Pfam" id="PF00622">
    <property type="entry name" value="SPRY"/>
    <property type="match status" value="1"/>
</dbReference>
<dbReference type="InterPro" id="IPR043136">
    <property type="entry name" value="B30.2/SPRY_sf"/>
</dbReference>
<dbReference type="SMART" id="SM00449">
    <property type="entry name" value="SPRY"/>
    <property type="match status" value="1"/>
</dbReference>